<dbReference type="VEuPathDB" id="VectorBase:PPAPM1_007989"/>
<dbReference type="Pfam" id="PF03184">
    <property type="entry name" value="DDE_1"/>
    <property type="match status" value="1"/>
</dbReference>
<sequence>MDAAVTRANNISGFKATSMTNPVLLVLDNHQSHLSIAGLKFCVDNGINVLSIPPHSSHKLQPLDRSVYGPFKRAMAAHMDSWMNAHPITSSERGTLITVALAVNAAGNSIPPFFIFPRVKYHEHFINGAPPGSIGAANPSGWMNADHFLQFLQHFKMHSGASMPPTYITWMKRE</sequence>
<dbReference type="VEuPathDB" id="VectorBase:PPAI003883"/>
<dbReference type="InterPro" id="IPR004875">
    <property type="entry name" value="DDE_SF_endonuclease_dom"/>
</dbReference>
<keyword evidence="3" id="KW-1185">Reference proteome</keyword>
<dbReference type="VEuPathDB" id="VectorBase:PPAPM1_009514"/>
<reference evidence="2" key="1">
    <citation type="submission" date="2022-08" db="UniProtKB">
        <authorList>
            <consortium name="EnsemblMetazoa"/>
        </authorList>
    </citation>
    <scope>IDENTIFICATION</scope>
    <source>
        <strain evidence="2">Israel</strain>
    </source>
</reference>
<protein>
    <recommendedName>
        <fullName evidence="1">DDE-1 domain-containing protein</fullName>
    </recommendedName>
</protein>
<dbReference type="EnsemblMetazoa" id="PPAI003883-RA">
    <property type="protein sequence ID" value="PPAI003883-PA"/>
    <property type="gene ID" value="PPAI003883"/>
</dbReference>
<name>A0A1B0D8L0_PHLPP</name>
<proteinExistence type="predicted"/>
<evidence type="ECO:0000259" key="1">
    <source>
        <dbReference type="Pfam" id="PF03184"/>
    </source>
</evidence>
<dbReference type="PANTHER" id="PTHR19303:SF74">
    <property type="entry name" value="POGO TRANSPOSABLE ELEMENT WITH KRAB DOMAIN"/>
    <property type="match status" value="1"/>
</dbReference>
<accession>A0A1B0D8L0</accession>
<dbReference type="GO" id="GO:0005634">
    <property type="term" value="C:nucleus"/>
    <property type="evidence" value="ECO:0007669"/>
    <property type="project" value="TreeGrafter"/>
</dbReference>
<feature type="domain" description="DDE-1" evidence="1">
    <location>
        <begin position="19"/>
        <end position="101"/>
    </location>
</feature>
<dbReference type="AlphaFoldDB" id="A0A1B0D8L0"/>
<organism evidence="2 3">
    <name type="scientific">Phlebotomus papatasi</name>
    <name type="common">Sandfly</name>
    <dbReference type="NCBI Taxonomy" id="29031"/>
    <lineage>
        <taxon>Eukaryota</taxon>
        <taxon>Metazoa</taxon>
        <taxon>Ecdysozoa</taxon>
        <taxon>Arthropoda</taxon>
        <taxon>Hexapoda</taxon>
        <taxon>Insecta</taxon>
        <taxon>Pterygota</taxon>
        <taxon>Neoptera</taxon>
        <taxon>Endopterygota</taxon>
        <taxon>Diptera</taxon>
        <taxon>Nematocera</taxon>
        <taxon>Psychodoidea</taxon>
        <taxon>Psychodidae</taxon>
        <taxon>Phlebotomus</taxon>
        <taxon>Phlebotomus</taxon>
    </lineage>
</organism>
<evidence type="ECO:0000313" key="3">
    <source>
        <dbReference type="Proteomes" id="UP000092462"/>
    </source>
</evidence>
<dbReference type="GO" id="GO:0003677">
    <property type="term" value="F:DNA binding"/>
    <property type="evidence" value="ECO:0007669"/>
    <property type="project" value="TreeGrafter"/>
</dbReference>
<dbReference type="PANTHER" id="PTHR19303">
    <property type="entry name" value="TRANSPOSON"/>
    <property type="match status" value="1"/>
</dbReference>
<evidence type="ECO:0000313" key="2">
    <source>
        <dbReference type="EnsemblMetazoa" id="PPAI003883-PA"/>
    </source>
</evidence>
<dbReference type="Proteomes" id="UP000092462">
    <property type="component" value="Unassembled WGS sequence"/>
</dbReference>
<dbReference type="EMBL" id="AJVK01027506">
    <property type="status" value="NOT_ANNOTATED_CDS"/>
    <property type="molecule type" value="Genomic_DNA"/>
</dbReference>
<dbReference type="InterPro" id="IPR050863">
    <property type="entry name" value="CenT-Element_Derived"/>
</dbReference>